<dbReference type="EMBL" id="VSSQ01109295">
    <property type="protein sequence ID" value="MPN47646.1"/>
    <property type="molecule type" value="Genomic_DNA"/>
</dbReference>
<reference evidence="2" key="1">
    <citation type="submission" date="2019-08" db="EMBL/GenBank/DDBJ databases">
        <authorList>
            <person name="Kucharzyk K."/>
            <person name="Murdoch R.W."/>
            <person name="Higgins S."/>
            <person name="Loffler F."/>
        </authorList>
    </citation>
    <scope>NUCLEOTIDE SEQUENCE</scope>
</reference>
<name>A0A645I9S1_9ZZZZ</name>
<protein>
    <submittedName>
        <fullName evidence="2">Uncharacterized protein</fullName>
    </submittedName>
</protein>
<proteinExistence type="predicted"/>
<feature type="coiled-coil region" evidence="1">
    <location>
        <begin position="94"/>
        <end position="176"/>
    </location>
</feature>
<organism evidence="2">
    <name type="scientific">bioreactor metagenome</name>
    <dbReference type="NCBI Taxonomy" id="1076179"/>
    <lineage>
        <taxon>unclassified sequences</taxon>
        <taxon>metagenomes</taxon>
        <taxon>ecological metagenomes</taxon>
    </lineage>
</organism>
<comment type="caution">
    <text evidence="2">The sequence shown here is derived from an EMBL/GenBank/DDBJ whole genome shotgun (WGS) entry which is preliminary data.</text>
</comment>
<evidence type="ECO:0000256" key="1">
    <source>
        <dbReference type="SAM" id="Coils"/>
    </source>
</evidence>
<dbReference type="AlphaFoldDB" id="A0A645I9S1"/>
<gene>
    <name evidence="2" type="ORF">SDC9_195249</name>
</gene>
<keyword evidence="1" id="KW-0175">Coiled coil</keyword>
<accession>A0A645I9S1</accession>
<evidence type="ECO:0000313" key="2">
    <source>
        <dbReference type="EMBL" id="MPN47646.1"/>
    </source>
</evidence>
<sequence length="184" mass="21717">MTQLCINSFENEDYLILSCITDEGTEIVSEIAQRLFSLQAKEKDLLYLDPETESRLSKNIARNRMEIVTTNALRNRDFFDTEMDKLDQWADDMKISLEKEIKDLDAEIKLRRAEAKRILSLEAKVAAQREIKKLEKVRSEKRQSLFTSQDEIDERKDNLLNDIEKMLNQKIKQEELFTIKWAII</sequence>